<protein>
    <submittedName>
        <fullName evidence="3">DUF4440 domain-containing protein</fullName>
    </submittedName>
</protein>
<sequence>MKSSAFYLALAAALVLTFSISCNDRANEPKEKEEMEAKTPKDTFNLKTAKTEIVDANTRFSELYAAKDSVGLAKLYTEDAKFMMEGSPAIMGRENIQSTMASIMNSGIEKVELRTINVWGTKDLVAEEGELTLYKKGVEVDRGKYIVLWKKVDGEWHLFRDIFNSDLSPD</sequence>
<dbReference type="InterPro" id="IPR032710">
    <property type="entry name" value="NTF2-like_dom_sf"/>
</dbReference>
<comment type="caution">
    <text evidence="3">The sequence shown here is derived from an EMBL/GenBank/DDBJ whole genome shotgun (WGS) entry which is preliminary data.</text>
</comment>
<feature type="domain" description="DUF4440" evidence="2">
    <location>
        <begin position="56"/>
        <end position="157"/>
    </location>
</feature>
<gene>
    <name evidence="3" type="ORF">NE848_04375</name>
</gene>
<evidence type="ECO:0000256" key="1">
    <source>
        <dbReference type="SAM" id="SignalP"/>
    </source>
</evidence>
<dbReference type="SUPFAM" id="SSF54427">
    <property type="entry name" value="NTF2-like"/>
    <property type="match status" value="1"/>
</dbReference>
<dbReference type="Gene3D" id="3.10.450.50">
    <property type="match status" value="1"/>
</dbReference>
<keyword evidence="1" id="KW-0732">Signal</keyword>
<reference evidence="3" key="1">
    <citation type="submission" date="2022-06" db="EMBL/GenBank/DDBJ databases">
        <title>Gramella sediminis sp. nov., isolated from deep-sea sediment of the Indian Ocean.</title>
        <authorList>
            <person name="Yang L."/>
        </authorList>
    </citation>
    <scope>NUCLEOTIDE SEQUENCE</scope>
    <source>
        <strain evidence="3">HMD3159</strain>
    </source>
</reference>
<evidence type="ECO:0000313" key="3">
    <source>
        <dbReference type="EMBL" id="MCM8568601.1"/>
    </source>
</evidence>
<dbReference type="Pfam" id="PF14534">
    <property type="entry name" value="DUF4440"/>
    <property type="match status" value="1"/>
</dbReference>
<feature type="chain" id="PRO_5047371435" evidence="1">
    <location>
        <begin position="27"/>
        <end position="170"/>
    </location>
</feature>
<dbReference type="PROSITE" id="PS51257">
    <property type="entry name" value="PROKAR_LIPOPROTEIN"/>
    <property type="match status" value="1"/>
</dbReference>
<dbReference type="InterPro" id="IPR027843">
    <property type="entry name" value="DUF4440"/>
</dbReference>
<keyword evidence="4" id="KW-1185">Reference proteome</keyword>
<dbReference type="CDD" id="cd00531">
    <property type="entry name" value="NTF2_like"/>
    <property type="match status" value="1"/>
</dbReference>
<name>A0ABT0YYQ3_9FLAO</name>
<organism evidence="3 4">
    <name type="scientific">Gramella jeungdoensis</name>
    <dbReference type="NCBI Taxonomy" id="708091"/>
    <lineage>
        <taxon>Bacteria</taxon>
        <taxon>Pseudomonadati</taxon>
        <taxon>Bacteroidota</taxon>
        <taxon>Flavobacteriia</taxon>
        <taxon>Flavobacteriales</taxon>
        <taxon>Flavobacteriaceae</taxon>
        <taxon>Christiangramia</taxon>
    </lineage>
</organism>
<dbReference type="EMBL" id="JAMSCK010000002">
    <property type="protein sequence ID" value="MCM8568601.1"/>
    <property type="molecule type" value="Genomic_DNA"/>
</dbReference>
<proteinExistence type="predicted"/>
<evidence type="ECO:0000313" key="4">
    <source>
        <dbReference type="Proteomes" id="UP001155077"/>
    </source>
</evidence>
<evidence type="ECO:0000259" key="2">
    <source>
        <dbReference type="Pfam" id="PF14534"/>
    </source>
</evidence>
<feature type="signal peptide" evidence="1">
    <location>
        <begin position="1"/>
        <end position="26"/>
    </location>
</feature>
<dbReference type="RefSeq" id="WP_252111003.1">
    <property type="nucleotide sequence ID" value="NZ_JAMSCK010000002.1"/>
</dbReference>
<dbReference type="Proteomes" id="UP001155077">
    <property type="component" value="Unassembled WGS sequence"/>
</dbReference>
<accession>A0ABT0YYQ3</accession>